<organism evidence="2 3">
    <name type="scientific">Marmota monax</name>
    <name type="common">Woodchuck</name>
    <dbReference type="NCBI Taxonomy" id="9995"/>
    <lineage>
        <taxon>Eukaryota</taxon>
        <taxon>Metazoa</taxon>
        <taxon>Chordata</taxon>
        <taxon>Craniata</taxon>
        <taxon>Vertebrata</taxon>
        <taxon>Euteleostomi</taxon>
        <taxon>Mammalia</taxon>
        <taxon>Eutheria</taxon>
        <taxon>Euarchontoglires</taxon>
        <taxon>Glires</taxon>
        <taxon>Rodentia</taxon>
        <taxon>Sciuromorpha</taxon>
        <taxon>Sciuridae</taxon>
        <taxon>Xerinae</taxon>
        <taxon>Marmotini</taxon>
        <taxon>Marmota</taxon>
    </lineage>
</organism>
<evidence type="ECO:0000313" key="2">
    <source>
        <dbReference type="EMBL" id="VTJ56147.1"/>
    </source>
</evidence>
<feature type="region of interest" description="Disordered" evidence="1">
    <location>
        <begin position="1"/>
        <end position="54"/>
    </location>
</feature>
<dbReference type="Proteomes" id="UP000335636">
    <property type="component" value="Unassembled WGS sequence"/>
</dbReference>
<evidence type="ECO:0000256" key="1">
    <source>
        <dbReference type="SAM" id="MobiDB-lite"/>
    </source>
</evidence>
<protein>
    <submittedName>
        <fullName evidence="2">Uncharacterized protein</fullName>
    </submittedName>
</protein>
<proteinExistence type="predicted"/>
<feature type="compositionally biased region" description="Pro residues" evidence="1">
    <location>
        <begin position="13"/>
        <end position="30"/>
    </location>
</feature>
<dbReference type="EMBL" id="CABDUW010000062">
    <property type="protein sequence ID" value="VTJ56147.1"/>
    <property type="molecule type" value="Genomic_DNA"/>
</dbReference>
<gene>
    <name evidence="2" type="ORF">MONAX_5E047642</name>
</gene>
<name>A0A5E4AFN8_MARMO</name>
<feature type="non-terminal residue" evidence="2">
    <location>
        <position position="83"/>
    </location>
</feature>
<keyword evidence="3" id="KW-1185">Reference proteome</keyword>
<comment type="caution">
    <text evidence="2">The sequence shown here is derived from an EMBL/GenBank/DDBJ whole genome shotgun (WGS) entry which is preliminary data.</text>
</comment>
<accession>A0A5E4AFN8</accession>
<sequence>GHLRLLATGLRPSPFPPQPPLPRLPGPGSSPGPEQAAGARREGRGALVTAPGGRRWSERGFVERAGGRRLPRRQSRGDRAVCA</sequence>
<dbReference type="AlphaFoldDB" id="A0A5E4AFN8"/>
<feature type="non-terminal residue" evidence="2">
    <location>
        <position position="1"/>
    </location>
</feature>
<evidence type="ECO:0000313" key="3">
    <source>
        <dbReference type="Proteomes" id="UP000335636"/>
    </source>
</evidence>
<reference evidence="2" key="1">
    <citation type="submission" date="2019-04" db="EMBL/GenBank/DDBJ databases">
        <authorList>
            <person name="Alioto T."/>
            <person name="Alioto T."/>
        </authorList>
    </citation>
    <scope>NUCLEOTIDE SEQUENCE [LARGE SCALE GENOMIC DNA]</scope>
</reference>